<dbReference type="PROSITE" id="PS01033">
    <property type="entry name" value="GLOBIN"/>
    <property type="match status" value="1"/>
</dbReference>
<dbReference type="AlphaFoldDB" id="A0A8S2FFN5"/>
<dbReference type="CDD" id="cd01040">
    <property type="entry name" value="Mb-like"/>
    <property type="match status" value="1"/>
</dbReference>
<dbReference type="EMBL" id="CAJNOK010029850">
    <property type="protein sequence ID" value="CAF1452856.1"/>
    <property type="molecule type" value="Genomic_DNA"/>
</dbReference>
<gene>
    <name evidence="8" type="ORF">OVA965_LOCUS34909</name>
    <name evidence="9" type="ORF">TMI583_LOCUS35857</name>
</gene>
<evidence type="ECO:0000313" key="8">
    <source>
        <dbReference type="EMBL" id="CAF1452856.1"/>
    </source>
</evidence>
<dbReference type="InterPro" id="IPR044399">
    <property type="entry name" value="Mb-like_M"/>
</dbReference>
<dbReference type="InterPro" id="IPR013314">
    <property type="entry name" value="Globin_lamprey/hagfish"/>
</dbReference>
<dbReference type="Proteomes" id="UP000682733">
    <property type="component" value="Unassembled WGS sequence"/>
</dbReference>
<evidence type="ECO:0000259" key="7">
    <source>
        <dbReference type="PROSITE" id="PS01033"/>
    </source>
</evidence>
<dbReference type="InterPro" id="IPR000971">
    <property type="entry name" value="Globin"/>
</dbReference>
<dbReference type="GO" id="GO:0020037">
    <property type="term" value="F:heme binding"/>
    <property type="evidence" value="ECO:0007669"/>
    <property type="project" value="InterPro"/>
</dbReference>
<dbReference type="EMBL" id="CAJOBA010051696">
    <property type="protein sequence ID" value="CAF4247364.1"/>
    <property type="molecule type" value="Genomic_DNA"/>
</dbReference>
<evidence type="ECO:0000313" key="10">
    <source>
        <dbReference type="Proteomes" id="UP000677228"/>
    </source>
</evidence>
<dbReference type="GO" id="GO:0016491">
    <property type="term" value="F:oxidoreductase activity"/>
    <property type="evidence" value="ECO:0007669"/>
    <property type="project" value="TreeGrafter"/>
</dbReference>
<dbReference type="GO" id="GO:0005506">
    <property type="term" value="F:iron ion binding"/>
    <property type="evidence" value="ECO:0007669"/>
    <property type="project" value="InterPro"/>
</dbReference>
<keyword evidence="3 6" id="KW-0349">Heme</keyword>
<dbReference type="SUPFAM" id="SSF46458">
    <property type="entry name" value="Globin-like"/>
    <property type="match status" value="1"/>
</dbReference>
<keyword evidence="4" id="KW-0479">Metal-binding</keyword>
<name>A0A8S2FFN5_9BILA</name>
<dbReference type="GO" id="GO:0005344">
    <property type="term" value="F:oxygen carrier activity"/>
    <property type="evidence" value="ECO:0007669"/>
    <property type="project" value="UniProtKB-KW"/>
</dbReference>
<evidence type="ECO:0000256" key="2">
    <source>
        <dbReference type="ARBA" id="ARBA00022448"/>
    </source>
</evidence>
<dbReference type="InterPro" id="IPR012292">
    <property type="entry name" value="Globin/Proto"/>
</dbReference>
<proteinExistence type="inferred from homology"/>
<dbReference type="GO" id="GO:0019825">
    <property type="term" value="F:oxygen binding"/>
    <property type="evidence" value="ECO:0007669"/>
    <property type="project" value="InterPro"/>
</dbReference>
<dbReference type="Pfam" id="PF00042">
    <property type="entry name" value="Globin"/>
    <property type="match status" value="1"/>
</dbReference>
<evidence type="ECO:0000256" key="1">
    <source>
        <dbReference type="ARBA" id="ARBA00011245"/>
    </source>
</evidence>
<dbReference type="PANTHER" id="PTHR46783:SF1">
    <property type="entry name" value="CYTOGLOBIN-1-RELATED"/>
    <property type="match status" value="1"/>
</dbReference>
<dbReference type="Gene3D" id="1.10.490.10">
    <property type="entry name" value="Globins"/>
    <property type="match status" value="1"/>
</dbReference>
<reference evidence="8" key="1">
    <citation type="submission" date="2021-02" db="EMBL/GenBank/DDBJ databases">
        <authorList>
            <person name="Nowell W R."/>
        </authorList>
    </citation>
    <scope>NUCLEOTIDE SEQUENCE</scope>
</reference>
<evidence type="ECO:0000256" key="6">
    <source>
        <dbReference type="RuleBase" id="RU000356"/>
    </source>
</evidence>
<evidence type="ECO:0000313" key="9">
    <source>
        <dbReference type="EMBL" id="CAF4247364.1"/>
    </source>
</evidence>
<dbReference type="InterPro" id="IPR009050">
    <property type="entry name" value="Globin-like_sf"/>
</dbReference>
<accession>A0A8S2FFN5</accession>
<comment type="subunit">
    <text evidence="1">Monomer.</text>
</comment>
<comment type="similarity">
    <text evidence="6">Belongs to the globin family.</text>
</comment>
<evidence type="ECO:0000256" key="3">
    <source>
        <dbReference type="ARBA" id="ARBA00022617"/>
    </source>
</evidence>
<comment type="caution">
    <text evidence="8">The sequence shown here is derived from an EMBL/GenBank/DDBJ whole genome shotgun (WGS) entry which is preliminary data.</text>
</comment>
<keyword evidence="2 6" id="KW-0813">Transport</keyword>
<keyword evidence="6" id="KW-0561">Oxygen transport</keyword>
<dbReference type="Proteomes" id="UP000677228">
    <property type="component" value="Unassembled WGS sequence"/>
</dbReference>
<evidence type="ECO:0000256" key="4">
    <source>
        <dbReference type="ARBA" id="ARBA00022723"/>
    </source>
</evidence>
<protein>
    <recommendedName>
        <fullName evidence="7">Globin domain-containing protein</fullName>
    </recommendedName>
</protein>
<organism evidence="8 10">
    <name type="scientific">Didymodactylos carnosus</name>
    <dbReference type="NCBI Taxonomy" id="1234261"/>
    <lineage>
        <taxon>Eukaryota</taxon>
        <taxon>Metazoa</taxon>
        <taxon>Spiralia</taxon>
        <taxon>Gnathifera</taxon>
        <taxon>Rotifera</taxon>
        <taxon>Eurotatoria</taxon>
        <taxon>Bdelloidea</taxon>
        <taxon>Philodinida</taxon>
        <taxon>Philodinidae</taxon>
        <taxon>Didymodactylos</taxon>
    </lineage>
</organism>
<dbReference type="PANTHER" id="PTHR46783">
    <property type="entry name" value="CYTOGLOBIN"/>
    <property type="match status" value="1"/>
</dbReference>
<sequence>MTEQKSSDLKYIFKFVIKTIYFVVLEMGCVPSHSSLYLTSKHRSREEIHIIVKDMWAEVCSRYYKEVGIKFMVCLMMDHPELKSLWIFAANLNTESEIRSNTQVRYHASKIMNTLNVVIQDIHNDEKRKETLYALGKIHFNYAVEPRYFQSQQYRQVCPLDCASRQFVIQTKKV</sequence>
<keyword evidence="5" id="KW-0408">Iron</keyword>
<evidence type="ECO:0000256" key="5">
    <source>
        <dbReference type="ARBA" id="ARBA00023004"/>
    </source>
</evidence>
<feature type="domain" description="Globin" evidence="7">
    <location>
        <begin position="42"/>
        <end position="174"/>
    </location>
</feature>